<reference evidence="3" key="1">
    <citation type="submission" date="2022-06" db="EMBL/GenBank/DDBJ databases">
        <title>Ornithinimicrobium HY1793.</title>
        <authorList>
            <person name="Huang Y."/>
        </authorList>
    </citation>
    <scope>NUCLEOTIDE SEQUENCE</scope>
    <source>
        <strain evidence="3">HY1793</strain>
    </source>
</reference>
<feature type="transmembrane region" description="Helical" evidence="2">
    <location>
        <begin position="173"/>
        <end position="193"/>
    </location>
</feature>
<evidence type="ECO:0000313" key="3">
    <source>
        <dbReference type="EMBL" id="USQ79606.1"/>
    </source>
</evidence>
<feature type="compositionally biased region" description="Polar residues" evidence="1">
    <location>
        <begin position="16"/>
        <end position="49"/>
    </location>
</feature>
<sequence length="264" mass="27490">MTEHEPQEPARDATPGQPTEQPESTGQPQNTEQPQSTGQQQNRDPSVQQVADGARQIAAGAKGFFVTRVAPAAQSAGKSVRQAVNEAADTSGQANPLPGWARWAPPALAACAFFVLLALFLPAASVLGFSANLLGDEFSGEGWFLLVLLLVTIAAAAVATLRPARWSRLTAGIIGVITALIGVIDGFMLMSQVSGSRGMSVGPGLLFLTLWSVGMLLAAVGILWSLRSAPTPAAQQPAAGLGEQPQEPHRPSQSPPPPPPAEWQ</sequence>
<accession>A0ABY4YS85</accession>
<feature type="region of interest" description="Disordered" evidence="1">
    <location>
        <begin position="233"/>
        <end position="264"/>
    </location>
</feature>
<feature type="compositionally biased region" description="Low complexity" evidence="1">
    <location>
        <begin position="233"/>
        <end position="245"/>
    </location>
</feature>
<feature type="transmembrane region" description="Helical" evidence="2">
    <location>
        <begin position="205"/>
        <end position="226"/>
    </location>
</feature>
<name>A0ABY4YS85_9MICO</name>
<dbReference type="RefSeq" id="WP_252592711.1">
    <property type="nucleotide sequence ID" value="NZ_CP099489.1"/>
</dbReference>
<organism evidence="3 4">
    <name type="scientific">Ornithinimicrobium faecis</name>
    <dbReference type="NCBI Taxonomy" id="2934158"/>
    <lineage>
        <taxon>Bacteria</taxon>
        <taxon>Bacillati</taxon>
        <taxon>Actinomycetota</taxon>
        <taxon>Actinomycetes</taxon>
        <taxon>Micrococcales</taxon>
        <taxon>Ornithinimicrobiaceae</taxon>
        <taxon>Ornithinimicrobium</taxon>
    </lineage>
</organism>
<feature type="region of interest" description="Disordered" evidence="1">
    <location>
        <begin position="1"/>
        <end position="51"/>
    </location>
</feature>
<keyword evidence="2" id="KW-0812">Transmembrane</keyword>
<feature type="compositionally biased region" description="Basic and acidic residues" evidence="1">
    <location>
        <begin position="1"/>
        <end position="11"/>
    </location>
</feature>
<feature type="transmembrane region" description="Helical" evidence="2">
    <location>
        <begin position="143"/>
        <end position="161"/>
    </location>
</feature>
<dbReference type="Proteomes" id="UP001056455">
    <property type="component" value="Chromosome"/>
</dbReference>
<dbReference type="EMBL" id="CP099489">
    <property type="protein sequence ID" value="USQ79606.1"/>
    <property type="molecule type" value="Genomic_DNA"/>
</dbReference>
<gene>
    <name evidence="3" type="ORF">NF556_18755</name>
</gene>
<evidence type="ECO:0000256" key="1">
    <source>
        <dbReference type="SAM" id="MobiDB-lite"/>
    </source>
</evidence>
<evidence type="ECO:0000313" key="4">
    <source>
        <dbReference type="Proteomes" id="UP001056455"/>
    </source>
</evidence>
<evidence type="ECO:0000256" key="2">
    <source>
        <dbReference type="SAM" id="Phobius"/>
    </source>
</evidence>
<keyword evidence="2" id="KW-1133">Transmembrane helix</keyword>
<protein>
    <submittedName>
        <fullName evidence="3">Uncharacterized protein</fullName>
    </submittedName>
</protein>
<keyword evidence="4" id="KW-1185">Reference proteome</keyword>
<proteinExistence type="predicted"/>
<feature type="transmembrane region" description="Helical" evidence="2">
    <location>
        <begin position="107"/>
        <end position="131"/>
    </location>
</feature>
<keyword evidence="2" id="KW-0472">Membrane</keyword>
<feature type="compositionally biased region" description="Pro residues" evidence="1">
    <location>
        <begin position="253"/>
        <end position="264"/>
    </location>
</feature>